<dbReference type="SUPFAM" id="SSF56672">
    <property type="entry name" value="DNA/RNA polymerases"/>
    <property type="match status" value="1"/>
</dbReference>
<reference evidence="2 3" key="1">
    <citation type="submission" date="2024-05" db="EMBL/GenBank/DDBJ databases">
        <title>Haplotype-resolved chromosome-level genome assembly of Huyou (Citrus changshanensis).</title>
        <authorList>
            <person name="Miao C."/>
            <person name="Chen W."/>
            <person name="Wu Y."/>
            <person name="Wang L."/>
            <person name="Zhao S."/>
            <person name="Grierson D."/>
            <person name="Xu C."/>
            <person name="Chen K."/>
        </authorList>
    </citation>
    <scope>NUCLEOTIDE SEQUENCE [LARGE SCALE GENOMIC DNA]</scope>
    <source>
        <strain evidence="2">01-14</strain>
        <tissue evidence="2">Leaf</tissue>
    </source>
</reference>
<feature type="domain" description="Reverse transcriptase" evidence="1">
    <location>
        <begin position="106"/>
        <end position="249"/>
    </location>
</feature>
<name>A0AAP0N5I0_9ROSI</name>
<dbReference type="EMBL" id="JBCGBO010000001">
    <property type="protein sequence ID" value="KAK9230379.1"/>
    <property type="molecule type" value="Genomic_DNA"/>
</dbReference>
<dbReference type="PANTHER" id="PTHR24559:SF439">
    <property type="entry name" value="RETROTRANSPOSON, UNCLASSIFIED-LIKE PROTEIN"/>
    <property type="match status" value="1"/>
</dbReference>
<dbReference type="Pfam" id="PF00078">
    <property type="entry name" value="RVT_1"/>
    <property type="match status" value="1"/>
</dbReference>
<dbReference type="CDD" id="cd01647">
    <property type="entry name" value="RT_LTR"/>
    <property type="match status" value="1"/>
</dbReference>
<sequence length="276" mass="31910">MARIFVPQNNMMNDLLLLDSDSCFAHSNKTDRLAIKSQLQDPLGVTSSWNNSNSTERLSFGLKWGQIHLTPFHYEKIHMVEARFYELFTEGEGTIAAMLEPAKAFEKHLKSQKTNQQKLVETKHMHIDLTSGHRLPSFMDGFSGYNQIKMVPNNAQKTAFHTPIGNFHYTVMPFGLKNAEATYQRVMIVVFHYMMGKKVEDYDLVVRSYTRDAHWLTLKKEFGQCLKYNLKMNPKKCAFGMLAGKFLGLLVHQRLLMFIQPKSRISLLRNQKELKS</sequence>
<keyword evidence="3" id="KW-1185">Reference proteome</keyword>
<dbReference type="InterPro" id="IPR043128">
    <property type="entry name" value="Rev_trsase/Diguanyl_cyclase"/>
</dbReference>
<dbReference type="PANTHER" id="PTHR24559">
    <property type="entry name" value="TRANSPOSON TY3-I GAG-POL POLYPROTEIN"/>
    <property type="match status" value="1"/>
</dbReference>
<dbReference type="Gene3D" id="3.10.10.10">
    <property type="entry name" value="HIV Type 1 Reverse Transcriptase, subunit A, domain 1"/>
    <property type="match status" value="1"/>
</dbReference>
<dbReference type="InterPro" id="IPR053134">
    <property type="entry name" value="RNA-dir_DNA_polymerase"/>
</dbReference>
<evidence type="ECO:0000259" key="1">
    <source>
        <dbReference type="Pfam" id="PF00078"/>
    </source>
</evidence>
<comment type="caution">
    <text evidence="2">The sequence shown here is derived from an EMBL/GenBank/DDBJ whole genome shotgun (WGS) entry which is preliminary data.</text>
</comment>
<dbReference type="InterPro" id="IPR000477">
    <property type="entry name" value="RT_dom"/>
</dbReference>
<protein>
    <recommendedName>
        <fullName evidence="1">Reverse transcriptase domain-containing protein</fullName>
    </recommendedName>
</protein>
<dbReference type="Gene3D" id="3.30.70.270">
    <property type="match status" value="1"/>
</dbReference>
<evidence type="ECO:0000313" key="2">
    <source>
        <dbReference type="EMBL" id="KAK9230379.1"/>
    </source>
</evidence>
<dbReference type="AlphaFoldDB" id="A0AAP0N5I0"/>
<accession>A0AAP0N5I0</accession>
<dbReference type="Proteomes" id="UP001428341">
    <property type="component" value="Unassembled WGS sequence"/>
</dbReference>
<gene>
    <name evidence="2" type="ORF">WN944_023346</name>
</gene>
<dbReference type="InterPro" id="IPR043502">
    <property type="entry name" value="DNA/RNA_pol_sf"/>
</dbReference>
<evidence type="ECO:0000313" key="3">
    <source>
        <dbReference type="Proteomes" id="UP001428341"/>
    </source>
</evidence>
<proteinExistence type="predicted"/>
<organism evidence="2 3">
    <name type="scientific">Citrus x changshan-huyou</name>
    <dbReference type="NCBI Taxonomy" id="2935761"/>
    <lineage>
        <taxon>Eukaryota</taxon>
        <taxon>Viridiplantae</taxon>
        <taxon>Streptophyta</taxon>
        <taxon>Embryophyta</taxon>
        <taxon>Tracheophyta</taxon>
        <taxon>Spermatophyta</taxon>
        <taxon>Magnoliopsida</taxon>
        <taxon>eudicotyledons</taxon>
        <taxon>Gunneridae</taxon>
        <taxon>Pentapetalae</taxon>
        <taxon>rosids</taxon>
        <taxon>malvids</taxon>
        <taxon>Sapindales</taxon>
        <taxon>Rutaceae</taxon>
        <taxon>Aurantioideae</taxon>
        <taxon>Citrus</taxon>
    </lineage>
</organism>